<dbReference type="AlphaFoldDB" id="A0A0V9UJX3"/>
<dbReference type="InterPro" id="IPR058248">
    <property type="entry name" value="Lxx211020-like"/>
</dbReference>
<dbReference type="PATRIC" id="fig|1441730.3.peg.2919"/>
<dbReference type="EMBL" id="AZXY01000006">
    <property type="protein sequence ID" value="KSZ58292.1"/>
    <property type="molecule type" value="Genomic_DNA"/>
</dbReference>
<comment type="caution">
    <text evidence="2">The sequence shown here is derived from an EMBL/GenBank/DDBJ whole genome shotgun (WGS) entry which is preliminary data.</text>
</comment>
<dbReference type="SUPFAM" id="SSF110087">
    <property type="entry name" value="DR1885-like metal-binding protein"/>
    <property type="match status" value="1"/>
</dbReference>
<dbReference type="RefSeq" id="WP_060652401.1">
    <property type="nucleotide sequence ID" value="NZ_AZXY01000006.1"/>
</dbReference>
<feature type="signal peptide" evidence="1">
    <location>
        <begin position="1"/>
        <end position="21"/>
    </location>
</feature>
<dbReference type="Pfam" id="PF04314">
    <property type="entry name" value="PCuAC"/>
    <property type="match status" value="1"/>
</dbReference>
<sequence>MKKTLLCTTSVAVATALFATACGSDTATTSADAVVVADAWVKASDTGMTGAFAEIENTGSDDLHIVGASSPSSASTELHEMVSAEGTSMVMQEMGDGLVVPAGTTHALAPGGDHLMLMDLVEPLIPGSTVSFTLEFADGSTQEFTAQVRDFAGAREEYVPADGEAHDG</sequence>
<dbReference type="PROSITE" id="PS51257">
    <property type="entry name" value="PROKAR_LIPOPROTEIN"/>
    <property type="match status" value="1"/>
</dbReference>
<dbReference type="PANTHER" id="PTHR36302">
    <property type="entry name" value="BLR7088 PROTEIN"/>
    <property type="match status" value="1"/>
</dbReference>
<gene>
    <name evidence="2" type="ORF">Z045_14050</name>
</gene>
<evidence type="ECO:0000313" key="2">
    <source>
        <dbReference type="EMBL" id="KSZ58292.1"/>
    </source>
</evidence>
<organism evidence="2 3">
    <name type="scientific">Rhodococcus pyridinivorans KG-16</name>
    <dbReference type="NCBI Taxonomy" id="1441730"/>
    <lineage>
        <taxon>Bacteria</taxon>
        <taxon>Bacillati</taxon>
        <taxon>Actinomycetota</taxon>
        <taxon>Actinomycetes</taxon>
        <taxon>Mycobacteriales</taxon>
        <taxon>Nocardiaceae</taxon>
        <taxon>Rhodococcus</taxon>
    </lineage>
</organism>
<accession>A0A0V9UJX3</accession>
<keyword evidence="1" id="KW-0732">Signal</keyword>
<dbReference type="Gene3D" id="2.60.40.1890">
    <property type="entry name" value="PCu(A)C copper chaperone"/>
    <property type="match status" value="1"/>
</dbReference>
<evidence type="ECO:0000256" key="1">
    <source>
        <dbReference type="SAM" id="SignalP"/>
    </source>
</evidence>
<proteinExistence type="predicted"/>
<dbReference type="InterPro" id="IPR007410">
    <property type="entry name" value="LpqE-like"/>
</dbReference>
<reference evidence="2 3" key="2">
    <citation type="journal article" date="2016" name="Genome Announc.">
        <title>Draft Genome Sequence of a Versatile Hydrocarbon-Degrading Bacterium, Rhodococcus pyridinivorans Strain KG-16, Collected from Oil Fields in India.</title>
        <authorList>
            <person name="Aggarwal R.K."/>
            <person name="Dawar C."/>
            <person name="Phanindranath R."/>
            <person name="Mutnuri L."/>
            <person name="Dayal A.M."/>
        </authorList>
    </citation>
    <scope>NUCLEOTIDE SEQUENCE [LARGE SCALE GENOMIC DNA]</scope>
    <source>
        <strain evidence="2 3">KG-16</strain>
    </source>
</reference>
<dbReference type="Proteomes" id="UP000053060">
    <property type="component" value="Unassembled WGS sequence"/>
</dbReference>
<evidence type="ECO:0000313" key="3">
    <source>
        <dbReference type="Proteomes" id="UP000053060"/>
    </source>
</evidence>
<dbReference type="InterPro" id="IPR036182">
    <property type="entry name" value="PCuAC_sf"/>
</dbReference>
<reference evidence="3" key="1">
    <citation type="submission" date="2015-01" db="EMBL/GenBank/DDBJ databases">
        <title>Draft genome sequence of Rhodococcus pyridinivorans strain KG-16, a hydrocarbon-degrading bacterium.</title>
        <authorList>
            <person name="Aggarwal R.K."/>
            <person name="Dawar C."/>
        </authorList>
    </citation>
    <scope>NUCLEOTIDE SEQUENCE [LARGE SCALE GENOMIC DNA]</scope>
    <source>
        <strain evidence="3">KG-16</strain>
    </source>
</reference>
<dbReference type="PANTHER" id="PTHR36302:SF1">
    <property type="entry name" value="COPPER CHAPERONE PCU(A)C"/>
    <property type="match status" value="1"/>
</dbReference>
<name>A0A0V9UJX3_9NOCA</name>
<feature type="chain" id="PRO_5006898492" evidence="1">
    <location>
        <begin position="22"/>
        <end position="168"/>
    </location>
</feature>
<protein>
    <submittedName>
        <fullName evidence="2">Copper metallochaperone</fullName>
    </submittedName>
</protein>